<keyword evidence="4" id="KW-0677">Repeat</keyword>
<dbReference type="GO" id="GO:0009279">
    <property type="term" value="C:cell outer membrane"/>
    <property type="evidence" value="ECO:0007669"/>
    <property type="project" value="UniProtKB-UniRule"/>
</dbReference>
<keyword evidence="6" id="KW-0998">Cell outer membrane</keyword>
<sequence>MEIFLLIKGIKMLKKKIIGFMLILFALNCFAQEPEGWYNGKPVLEIQFKGLQNIASSELDEIFKSYKKKPFSDELYWEILQKIYALDYFTDIVPKAIPADEKYQYVLLEFIVKEKPAVNNIVFTGNNNIRKADLLSAIKVKKGDIFNEVNIKNAERALKDFYIEKGFTKAEISSKTSEDKEKNSVNVEFFIKEGKTSVITKILFEGNSKFPEKALKKVLVSKEAWLLQKGFFREDALQADKNAIKLLYGEHGYIDAHVETIKKDIDTESDPQKDQITLTYVIMEGEQFTYAGVDFEGNYIFSTKELSEKFKLKKGDVFNLRKFETGFGDVANLYFENGYTGNYIDKKENRNTSTKEVSYTIIIVERERSHVENIIIKGNTKTKDNVILREILLKEGDVFSKTKLINSFRNLANLRYFSAVLPDVLQGSEPDLVDIVINVEEQSTAGIQFGVTFSGSPDPDTFPMSVFAQWEEKNLFGTGRELSASVNAASDTQSLILGLTENWFLGKPLSVGFNFSVSHKNLYTYQDILYPFNNVPDPHTTMEEFNKNPSLSDAFKMKYERLEFGLGMNSGYRWFPKFAIITLRGELNFGLVKNFYDSMLYRPAEEKIRKQQAKWGLSNSLKIKLSVDDRDLTYDPSKGWFLSQEIGFYGLFPKIEDEYFFQSDTKGEFYITLLDYPVSDIWNLKFVLGFYSGFSFQIPLAKQPISFDRKLYIDGAFKGRGWIGMGTQGAGTVMQNNWIEFRWPLAHGILSFDFFFDAIAVKQDLQDLKSLSINDYYFSFGPGLRFSIPQFPLRLMLANTFKSVNGKPVWGNGKGADWRFVLSFNIPNL</sequence>
<evidence type="ECO:0000259" key="8">
    <source>
        <dbReference type="PROSITE" id="PS51779"/>
    </source>
</evidence>
<keyword evidence="3" id="KW-0812">Transmembrane</keyword>
<evidence type="ECO:0000313" key="9">
    <source>
        <dbReference type="EMBL" id="EMB33890.1"/>
    </source>
</evidence>
<dbReference type="HOGENOM" id="CLU_007664_1_1_12"/>
<dbReference type="NCBIfam" id="TIGR03303">
    <property type="entry name" value="OM_YaeT"/>
    <property type="match status" value="1"/>
</dbReference>
<comment type="caution">
    <text evidence="9">The sequence shown here is derived from an EMBL/GenBank/DDBJ whole genome shotgun (WGS) entry which is preliminary data.</text>
</comment>
<dbReference type="Pfam" id="PF07244">
    <property type="entry name" value="POTRA"/>
    <property type="match status" value="4"/>
</dbReference>
<feature type="domain" description="POTRA" evidence="8">
    <location>
        <begin position="197"/>
        <end position="285"/>
    </location>
</feature>
<dbReference type="Proteomes" id="UP000011705">
    <property type="component" value="Chromosome"/>
</dbReference>
<dbReference type="PIRSF" id="PIRSF006076">
    <property type="entry name" value="OM_assembly_OMP85"/>
    <property type="match status" value="1"/>
</dbReference>
<dbReference type="InterPro" id="IPR023707">
    <property type="entry name" value="OM_assembly_BamA"/>
</dbReference>
<dbReference type="InterPro" id="IPR000184">
    <property type="entry name" value="Bac_surfAg_D15"/>
</dbReference>
<comment type="subcellular location">
    <subcellularLocation>
        <location evidence="1">Membrane</location>
    </subcellularLocation>
</comment>
<dbReference type="Pfam" id="PF01103">
    <property type="entry name" value="Omp85"/>
    <property type="match status" value="1"/>
</dbReference>
<name>A0A0E2E5H3_TREDN</name>
<evidence type="ECO:0000256" key="3">
    <source>
        <dbReference type="ARBA" id="ARBA00022692"/>
    </source>
</evidence>
<gene>
    <name evidence="9" type="ORF">HMPREF9726_01270</name>
</gene>
<dbReference type="PATRIC" id="fig|999432.5.peg.1320"/>
<evidence type="ECO:0000256" key="2">
    <source>
        <dbReference type="ARBA" id="ARBA00022452"/>
    </source>
</evidence>
<dbReference type="InterPro" id="IPR034746">
    <property type="entry name" value="POTRA"/>
</dbReference>
<evidence type="ECO:0000256" key="7">
    <source>
        <dbReference type="NCBIfam" id="TIGR03303"/>
    </source>
</evidence>
<reference evidence="9" key="1">
    <citation type="submission" date="2012-01" db="EMBL/GenBank/DDBJ databases">
        <title>The Genome Sequence of Treponema denticola H-22.</title>
        <authorList>
            <consortium name="The Broad Institute Genome Sequencing Platform"/>
            <person name="Earl A."/>
            <person name="Ward D."/>
            <person name="Feldgarden M."/>
            <person name="Gevers D."/>
            <person name="Blanton J.M."/>
            <person name="Fenno C.J."/>
            <person name="Baranova O.V."/>
            <person name="Mathney J."/>
            <person name="Dewhirst F.E."/>
            <person name="Izard J."/>
            <person name="Young S.K."/>
            <person name="Zeng Q."/>
            <person name="Gargeya S."/>
            <person name="Fitzgerald M."/>
            <person name="Haas B."/>
            <person name="Abouelleil A."/>
            <person name="Alvarado L."/>
            <person name="Arachchi H.M."/>
            <person name="Berlin A."/>
            <person name="Chapman S.B."/>
            <person name="Gearin G."/>
            <person name="Goldberg J."/>
            <person name="Griggs A."/>
            <person name="Gujja S."/>
            <person name="Hansen M."/>
            <person name="Heiman D."/>
            <person name="Howarth C."/>
            <person name="Larimer J."/>
            <person name="Lui A."/>
            <person name="MacDonald P.J.P."/>
            <person name="McCowen C."/>
            <person name="Montmayeur A."/>
            <person name="Murphy C."/>
            <person name="Neiman D."/>
            <person name="Pearson M."/>
            <person name="Priest M."/>
            <person name="Roberts A."/>
            <person name="Saif S."/>
            <person name="Shea T."/>
            <person name="Sisk P."/>
            <person name="Stolte C."/>
            <person name="Sykes S."/>
            <person name="Wortman J."/>
            <person name="Nusbaum C."/>
            <person name="Birren B."/>
        </authorList>
    </citation>
    <scope>NUCLEOTIDE SEQUENCE [LARGE SCALE GENOMIC DNA]</scope>
    <source>
        <strain evidence="9">H-22</strain>
    </source>
</reference>
<dbReference type="InterPro" id="IPR039910">
    <property type="entry name" value="D15-like"/>
</dbReference>
<dbReference type="GO" id="GO:0071709">
    <property type="term" value="P:membrane assembly"/>
    <property type="evidence" value="ECO:0007669"/>
    <property type="project" value="InterPro"/>
</dbReference>
<organism evidence="9">
    <name type="scientific">Treponema denticola H-22</name>
    <dbReference type="NCBI Taxonomy" id="999432"/>
    <lineage>
        <taxon>Bacteria</taxon>
        <taxon>Pseudomonadati</taxon>
        <taxon>Spirochaetota</taxon>
        <taxon>Spirochaetia</taxon>
        <taxon>Spirochaetales</taxon>
        <taxon>Treponemataceae</taxon>
        <taxon>Treponema</taxon>
    </lineage>
</organism>
<dbReference type="RefSeq" id="WP_002680586.1">
    <property type="nucleotide sequence ID" value="NZ_CM001795.1"/>
</dbReference>
<evidence type="ECO:0000256" key="4">
    <source>
        <dbReference type="ARBA" id="ARBA00022737"/>
    </source>
</evidence>
<evidence type="ECO:0000256" key="1">
    <source>
        <dbReference type="ARBA" id="ARBA00004370"/>
    </source>
</evidence>
<dbReference type="PANTHER" id="PTHR12815">
    <property type="entry name" value="SORTING AND ASSEMBLY MACHINERY SAMM50 PROTEIN FAMILY MEMBER"/>
    <property type="match status" value="1"/>
</dbReference>
<accession>A0A0E2E5H3</accession>
<evidence type="ECO:0000256" key="5">
    <source>
        <dbReference type="ARBA" id="ARBA00023136"/>
    </source>
</evidence>
<protein>
    <recommendedName>
        <fullName evidence="7">Outer membrane protein assembly factor BamA</fullName>
    </recommendedName>
</protein>
<evidence type="ECO:0000256" key="6">
    <source>
        <dbReference type="ARBA" id="ARBA00023237"/>
    </source>
</evidence>
<dbReference type="PROSITE" id="PS51779">
    <property type="entry name" value="POTRA"/>
    <property type="match status" value="3"/>
</dbReference>
<proteinExistence type="predicted"/>
<dbReference type="Gene3D" id="2.40.160.50">
    <property type="entry name" value="membrane protein fhac: a member of the omp85/tpsb transporter family"/>
    <property type="match status" value="1"/>
</dbReference>
<dbReference type="AlphaFoldDB" id="A0A0E2E5H3"/>
<keyword evidence="2" id="KW-1134">Transmembrane beta strand</keyword>
<feature type="domain" description="POTRA" evidence="8">
    <location>
        <begin position="369"/>
        <end position="442"/>
    </location>
</feature>
<dbReference type="GeneID" id="2741305"/>
<dbReference type="InterPro" id="IPR010827">
    <property type="entry name" value="BamA/TamA_POTRA"/>
</dbReference>
<feature type="domain" description="POTRA" evidence="8">
    <location>
        <begin position="116"/>
        <end position="194"/>
    </location>
</feature>
<dbReference type="EMBL" id="AGDV01000010">
    <property type="protein sequence ID" value="EMB33890.1"/>
    <property type="molecule type" value="Genomic_DNA"/>
</dbReference>
<keyword evidence="5" id="KW-0472">Membrane</keyword>
<dbReference type="PANTHER" id="PTHR12815:SF18">
    <property type="entry name" value="SORTING AND ASSEMBLY MACHINERY COMPONENT 50 HOMOLOG"/>
    <property type="match status" value="1"/>
</dbReference>
<dbReference type="Gene3D" id="3.10.20.310">
    <property type="entry name" value="membrane protein fhac"/>
    <property type="match status" value="4"/>
</dbReference>